<dbReference type="Proteomes" id="UP000765509">
    <property type="component" value="Unassembled WGS sequence"/>
</dbReference>
<feature type="region of interest" description="Disordered" evidence="1">
    <location>
        <begin position="1473"/>
        <end position="1510"/>
    </location>
</feature>
<gene>
    <name evidence="3" type="ORF">O181_023138</name>
</gene>
<feature type="region of interest" description="Disordered" evidence="1">
    <location>
        <begin position="760"/>
        <end position="784"/>
    </location>
</feature>
<feature type="compositionally biased region" description="Low complexity" evidence="1">
    <location>
        <begin position="720"/>
        <end position="734"/>
    </location>
</feature>
<evidence type="ECO:0000313" key="3">
    <source>
        <dbReference type="EMBL" id="MBW0483423.1"/>
    </source>
</evidence>
<evidence type="ECO:0000256" key="1">
    <source>
        <dbReference type="SAM" id="MobiDB-lite"/>
    </source>
</evidence>
<dbReference type="PROSITE" id="PS51205">
    <property type="entry name" value="VPS9"/>
    <property type="match status" value="1"/>
</dbReference>
<dbReference type="EMBL" id="AVOT02007222">
    <property type="protein sequence ID" value="MBW0483423.1"/>
    <property type="molecule type" value="Genomic_DNA"/>
</dbReference>
<proteinExistence type="predicted"/>
<feature type="compositionally biased region" description="Polar residues" evidence="1">
    <location>
        <begin position="322"/>
        <end position="332"/>
    </location>
</feature>
<protein>
    <recommendedName>
        <fullName evidence="2">VPS9 domain-containing protein</fullName>
    </recommendedName>
</protein>
<feature type="compositionally biased region" description="Low complexity" evidence="1">
    <location>
        <begin position="1747"/>
        <end position="1756"/>
    </location>
</feature>
<dbReference type="OrthoDB" id="2536252at2759"/>
<dbReference type="Pfam" id="PF02204">
    <property type="entry name" value="VPS9"/>
    <property type="match status" value="1"/>
</dbReference>
<comment type="caution">
    <text evidence="3">The sequence shown here is derived from an EMBL/GenBank/DDBJ whole genome shotgun (WGS) entry which is preliminary data.</text>
</comment>
<feature type="region of interest" description="Disordered" evidence="1">
    <location>
        <begin position="1782"/>
        <end position="1801"/>
    </location>
</feature>
<feature type="compositionally biased region" description="Low complexity" evidence="1">
    <location>
        <begin position="846"/>
        <end position="860"/>
    </location>
</feature>
<feature type="compositionally biased region" description="Polar residues" evidence="1">
    <location>
        <begin position="991"/>
        <end position="1003"/>
    </location>
</feature>
<feature type="region of interest" description="Disordered" evidence="1">
    <location>
        <begin position="528"/>
        <end position="555"/>
    </location>
</feature>
<dbReference type="SUPFAM" id="SSF109993">
    <property type="entry name" value="VPS9 domain"/>
    <property type="match status" value="1"/>
</dbReference>
<feature type="compositionally biased region" description="Polar residues" evidence="1">
    <location>
        <begin position="801"/>
        <end position="837"/>
    </location>
</feature>
<feature type="region of interest" description="Disordered" evidence="1">
    <location>
        <begin position="461"/>
        <end position="492"/>
    </location>
</feature>
<feature type="compositionally biased region" description="Acidic residues" evidence="1">
    <location>
        <begin position="539"/>
        <end position="555"/>
    </location>
</feature>
<feature type="domain" description="VPS9" evidence="2">
    <location>
        <begin position="1252"/>
        <end position="1409"/>
    </location>
</feature>
<feature type="region of interest" description="Disordered" evidence="1">
    <location>
        <begin position="322"/>
        <end position="368"/>
    </location>
</feature>
<dbReference type="InterPro" id="IPR037191">
    <property type="entry name" value="VPS9_dom_sf"/>
</dbReference>
<feature type="compositionally biased region" description="Low complexity" evidence="1">
    <location>
        <begin position="383"/>
        <end position="398"/>
    </location>
</feature>
<feature type="region of interest" description="Disordered" evidence="1">
    <location>
        <begin position="801"/>
        <end position="868"/>
    </location>
</feature>
<dbReference type="InterPro" id="IPR003123">
    <property type="entry name" value="VPS9"/>
</dbReference>
<feature type="compositionally biased region" description="Polar residues" evidence="1">
    <location>
        <begin position="462"/>
        <end position="478"/>
    </location>
</feature>
<feature type="region of interest" description="Disordered" evidence="1">
    <location>
        <begin position="1723"/>
        <end position="1757"/>
    </location>
</feature>
<evidence type="ECO:0000259" key="2">
    <source>
        <dbReference type="PROSITE" id="PS51205"/>
    </source>
</evidence>
<evidence type="ECO:0000313" key="4">
    <source>
        <dbReference type="Proteomes" id="UP000765509"/>
    </source>
</evidence>
<feature type="compositionally biased region" description="Polar residues" evidence="1">
    <location>
        <begin position="1034"/>
        <end position="1051"/>
    </location>
</feature>
<feature type="region of interest" description="Disordered" evidence="1">
    <location>
        <begin position="697"/>
        <end position="735"/>
    </location>
</feature>
<feature type="region of interest" description="Disordered" evidence="1">
    <location>
        <begin position="383"/>
        <end position="407"/>
    </location>
</feature>
<name>A0A9Q3CGH8_9BASI</name>
<accession>A0A9Q3CGH8</accession>
<dbReference type="Gene3D" id="1.20.1050.80">
    <property type="entry name" value="VPS9 domain"/>
    <property type="match status" value="1"/>
</dbReference>
<keyword evidence="4" id="KW-1185">Reference proteome</keyword>
<feature type="compositionally biased region" description="Polar residues" evidence="1">
    <location>
        <begin position="697"/>
        <end position="707"/>
    </location>
</feature>
<feature type="region of interest" description="Disordered" evidence="1">
    <location>
        <begin position="1"/>
        <end position="27"/>
    </location>
</feature>
<reference evidence="3" key="1">
    <citation type="submission" date="2021-03" db="EMBL/GenBank/DDBJ databases">
        <title>Draft genome sequence of rust myrtle Austropuccinia psidii MF-1, a brazilian biotype.</title>
        <authorList>
            <person name="Quecine M.C."/>
            <person name="Pachon D.M.R."/>
            <person name="Bonatelli M.L."/>
            <person name="Correr F.H."/>
            <person name="Franceschini L.M."/>
            <person name="Leite T.F."/>
            <person name="Margarido G.R.A."/>
            <person name="Almeida C.A."/>
            <person name="Ferrarezi J.A."/>
            <person name="Labate C.A."/>
        </authorList>
    </citation>
    <scope>NUCLEOTIDE SEQUENCE</scope>
    <source>
        <strain evidence="3">MF-1</strain>
    </source>
</reference>
<organism evidence="3 4">
    <name type="scientific">Austropuccinia psidii MF-1</name>
    <dbReference type="NCBI Taxonomy" id="1389203"/>
    <lineage>
        <taxon>Eukaryota</taxon>
        <taxon>Fungi</taxon>
        <taxon>Dikarya</taxon>
        <taxon>Basidiomycota</taxon>
        <taxon>Pucciniomycotina</taxon>
        <taxon>Pucciniomycetes</taxon>
        <taxon>Pucciniales</taxon>
        <taxon>Sphaerophragmiaceae</taxon>
        <taxon>Austropuccinia</taxon>
    </lineage>
</organism>
<feature type="compositionally biased region" description="Basic and acidic residues" evidence="1">
    <location>
        <begin position="333"/>
        <end position="342"/>
    </location>
</feature>
<feature type="compositionally biased region" description="Low complexity" evidence="1">
    <location>
        <begin position="15"/>
        <end position="27"/>
    </location>
</feature>
<feature type="compositionally biased region" description="Polar residues" evidence="1">
    <location>
        <begin position="1473"/>
        <end position="1490"/>
    </location>
</feature>
<sequence>MITTTLVRHPSFDPSNSNSNPLKSSQSNDIIHHHHHHLQNNLHLNPSPPRLQTPDLGSPFINDDSKIIPNQAPLISPSIHHPALVKTPPMNDPLEPSISTPITSHHHHGRNRNLVMIKSIETYQSNSSNQSTIIKDKENDHLKNQIISNSPLNAKLNHPKTIVNPNLSISANPSNLSNQSSINPPIQSDSKIPLSLTPLTLNLAKNLNSYSPSSPIISNPSNNLSLTPLDIISNEKDSISSTNLNLQDHHVNSNDSPNSSPRMISPIIQNDHSHLPQQFPQSSLLNQEIISLSPPSSPSLLSMQMTPAQKIAREVRHSFSLSKPPISTFQSNHKTESHHDPSKSSINDSVKLNPIDLPPKNHHHDPSSNNIIINSNQNNNIIKNSNQNINIGSSPNNQLPIDSTTQSSNSFQVISGRKGLPDDGKANTAIIRPAIEHSNDSDRTSSIEPKIIKKLSRLGLANQPSSTPLESGHSNPNPTTQPPVPANTSSIPISDTTVPIAECISPLSVSTPPIIPLAVFPTYQQDDDSTSLLFSDGPEQAEFDDDAESDEEEDYDSNPLYIVLSTSLSPKLKFAYDSAKLVLLPTRRALPLDMPRKLPDPTIEFESEWEQWIAAHTFVCANESRDSLSNDSTNQDHNKDNFEWVGITTMNDRRVNLYLKPGSGIAEVRLTYNQPCSSLGTPINSTSILPAKVEITNSTDLPSTPSTYPKAPSRVASEQNVTTKSSKSSTVTNSDPVFLPSIVTDSSAINTQSSSIISRTSSEAWSDMPPTPPNLPCSINFQPHSTNSKTNSICNANQTETFSNQTSESKSDPSLHQSLKSTASHVSTITKVQTARITSEETMYRSPSSSQPTSQQSSLPRGPVDQIANETNSTVTGTLESALFGSKAKKGKEVVEQRLRFKAPKWLRPGAAQKEKEKERREKAAALAAARMREERDRELSLMTKSGPKLEKVRLISLKGPVIDCWWQQQDGQELSGCLNEQDEAQKQSSEKSQGANGKTNQSGGEGSPAGVVPFPRARTLTIGSGSAERRGINRSSISLSKGSTHSSSYHHQLIMRRSSSINTVDDDRSSHQSGSRADSAKRRSRRILSGLSILKNGGTNKYRSLLEDLSFFLSPPEEFGTVVCGILRKSVSKVWMKCHKFSETVVFFKGFENFMVSQLKNELFKPVLEEIQQDLKRYGHDIVGSWTIEDWERFSSLIENVFFAFLHSSLYSRGISCHYASEDDYLDNILHNYRKRHIPLSEFEIELPKALQDESLLTEAVEKLNQLKPFDSAQTGTSSLSPEILQRLFVAMDTVDEQSVLNVLMAKTPYECISIIKQTIDILVSVCNEVLIHAGVGQDAQRLTPDDLLALLASVIVRSGVQQQHSLIHYTKVFRLSNSLLSPETDWAFVSYQAAIAYLQSDPFSTLDSQSIRSQAISVSSMPNSPSLVAGWTRRRPASFTPPTTSGNTVTISARSPSSGLRLSLTEHTQPGLSFRYSSNSRATTSSLQPRHRARGNLSSRSHHLSSTLALADTPEIRLELTSSNHEHSRSVDCLRIGDDGHKLSSGKSVPIRPTLAPINTTDRGSRRILEAGMLSAPMVDSSCGRSCSSSWDPTRSLSSIGEIVSDVPGPVPLSQSVNSDFQSMKASLQDSKIFNRSSVSLFSNDQFGGLHFTGENVEVDAPTLSRRQTVDWTSANATKANSIDLAEEDSNISCQTLRAGQKTVRASAHFHSSLSMKDATERGDLTIRRSKTGSSLGASEEIKRSSSQTQSQTTEGWFEWGRKRLTSVTSLNLVGGSTVQQDLTRHHESTTRRGSMSSTILTGGTRKMLKTDNHEDDSNPFTSQFASSLASKVSNDIDQRGSAMSPAMEALNRARTNPSVFHYHAIDQINESKFESGNPSQSLIDKVTIGSDGMIPLRPIKSSSNYLLNHNHNNTSQWSRSSSSLHI</sequence>
<feature type="region of interest" description="Disordered" evidence="1">
    <location>
        <begin position="980"/>
        <end position="1084"/>
    </location>
</feature>